<accession>A0ABQ2C0S4</accession>
<evidence type="ECO:0000256" key="1">
    <source>
        <dbReference type="SAM" id="Phobius"/>
    </source>
</evidence>
<reference evidence="3" key="1">
    <citation type="journal article" date="2019" name="Int. J. Syst. Evol. Microbiol.">
        <title>The Global Catalogue of Microorganisms (GCM) 10K type strain sequencing project: providing services to taxonomists for standard genome sequencing and annotation.</title>
        <authorList>
            <consortium name="The Broad Institute Genomics Platform"/>
            <consortium name="The Broad Institute Genome Sequencing Center for Infectious Disease"/>
            <person name="Wu L."/>
            <person name="Ma J."/>
        </authorList>
    </citation>
    <scope>NUCLEOTIDE SEQUENCE [LARGE SCALE GENOMIC DNA]</scope>
    <source>
        <strain evidence="3">CCM 8681</strain>
    </source>
</reference>
<keyword evidence="1" id="KW-0812">Transmembrane</keyword>
<dbReference type="Proteomes" id="UP000624701">
    <property type="component" value="Unassembled WGS sequence"/>
</dbReference>
<feature type="transmembrane region" description="Helical" evidence="1">
    <location>
        <begin position="34"/>
        <end position="53"/>
    </location>
</feature>
<evidence type="ECO:0000313" key="2">
    <source>
        <dbReference type="EMBL" id="GGI57954.1"/>
    </source>
</evidence>
<dbReference type="RefSeq" id="WP_188374869.1">
    <property type="nucleotide sequence ID" value="NZ_BMDQ01000003.1"/>
</dbReference>
<gene>
    <name evidence="2" type="ORF">GCM10011444_22630</name>
</gene>
<organism evidence="2 3">
    <name type="scientific">Winogradskyella haliclonae</name>
    <dbReference type="NCBI Taxonomy" id="2048558"/>
    <lineage>
        <taxon>Bacteria</taxon>
        <taxon>Pseudomonadati</taxon>
        <taxon>Bacteroidota</taxon>
        <taxon>Flavobacteriia</taxon>
        <taxon>Flavobacteriales</taxon>
        <taxon>Flavobacteriaceae</taxon>
        <taxon>Winogradskyella</taxon>
    </lineage>
</organism>
<dbReference type="EMBL" id="BMDQ01000003">
    <property type="protein sequence ID" value="GGI57954.1"/>
    <property type="molecule type" value="Genomic_DNA"/>
</dbReference>
<keyword evidence="1" id="KW-0472">Membrane</keyword>
<name>A0ABQ2C0S4_9FLAO</name>
<proteinExistence type="predicted"/>
<evidence type="ECO:0000313" key="3">
    <source>
        <dbReference type="Proteomes" id="UP000624701"/>
    </source>
</evidence>
<protein>
    <submittedName>
        <fullName evidence="2">Uncharacterized protein</fullName>
    </submittedName>
</protein>
<dbReference type="InterPro" id="IPR045749">
    <property type="entry name" value="DUF6090"/>
</dbReference>
<sequence length="254" mass="29420">MIKFFRHIRRSLLEQNKMVKPALPDSTSGRLGRYFKYAIGEILLVVIGILLALQINNWNESNKAKKTEIYVLTEILNNLEEDGDILKHMIQKREKAKTSVSKMISYLEESIISQDSLEADLLNMLTFERYFPINNGYEICKSKGLELSNNLLISKISRYYNYEQPKANKSIIDVENAILEILEDTKSISRYIEVLTLNEEIKLTNYQDTQFLAELKTETVAFKNNNVGTLSVIKDLYDINKSLRNEIRDEIGHD</sequence>
<dbReference type="Pfam" id="PF19578">
    <property type="entry name" value="DUF6090"/>
    <property type="match status" value="1"/>
</dbReference>
<comment type="caution">
    <text evidence="2">The sequence shown here is derived from an EMBL/GenBank/DDBJ whole genome shotgun (WGS) entry which is preliminary data.</text>
</comment>
<keyword evidence="3" id="KW-1185">Reference proteome</keyword>
<keyword evidence="1" id="KW-1133">Transmembrane helix</keyword>